<dbReference type="InterPro" id="IPR012902">
    <property type="entry name" value="N_methyl_site"/>
</dbReference>
<dbReference type="InterPro" id="IPR011453">
    <property type="entry name" value="DUF1559"/>
</dbReference>
<evidence type="ECO:0000256" key="1">
    <source>
        <dbReference type="SAM" id="Phobius"/>
    </source>
</evidence>
<comment type="caution">
    <text evidence="3">The sequence shown here is derived from an EMBL/GenBank/DDBJ whole genome shotgun (WGS) entry which is preliminary data.</text>
</comment>
<keyword evidence="4" id="KW-1185">Reference proteome</keyword>
<proteinExistence type="predicted"/>
<dbReference type="NCBIfam" id="TIGR04294">
    <property type="entry name" value="pre_pil_HX9DG"/>
    <property type="match status" value="1"/>
</dbReference>
<dbReference type="Pfam" id="PF07963">
    <property type="entry name" value="N_methyl"/>
    <property type="match status" value="1"/>
</dbReference>
<dbReference type="SUPFAM" id="SSF54523">
    <property type="entry name" value="Pili subunits"/>
    <property type="match status" value="1"/>
</dbReference>
<feature type="transmembrane region" description="Helical" evidence="1">
    <location>
        <begin position="36"/>
        <end position="61"/>
    </location>
</feature>
<dbReference type="PANTHER" id="PTHR30093:SF2">
    <property type="entry name" value="TYPE II SECRETION SYSTEM PROTEIN H"/>
    <property type="match status" value="1"/>
</dbReference>
<reference evidence="3" key="2">
    <citation type="journal article" date="2013" name="Mar. Genomics">
        <title>Expression of sulfatases in Rhodopirellula baltica and the diversity of sulfatases in the genus Rhodopirellula.</title>
        <authorList>
            <person name="Wegner C.E."/>
            <person name="Richter-Heitmann T."/>
            <person name="Klindworth A."/>
            <person name="Klockow C."/>
            <person name="Richter M."/>
            <person name="Achstetter T."/>
            <person name="Glockner F.O."/>
            <person name="Harder J."/>
        </authorList>
    </citation>
    <scope>NUCLEOTIDE SEQUENCE [LARGE SCALE GENOMIC DNA]</scope>
    <source>
        <strain evidence="3">6C</strain>
    </source>
</reference>
<keyword evidence="1" id="KW-1133">Transmembrane helix</keyword>
<dbReference type="Proteomes" id="UP000011529">
    <property type="component" value="Unassembled WGS sequence"/>
</dbReference>
<dbReference type="NCBIfam" id="TIGR02532">
    <property type="entry name" value="IV_pilin_GFxxxE"/>
    <property type="match status" value="1"/>
</dbReference>
<evidence type="ECO:0000259" key="2">
    <source>
        <dbReference type="Pfam" id="PF07596"/>
    </source>
</evidence>
<evidence type="ECO:0000313" key="3">
    <source>
        <dbReference type="EMBL" id="EMB15227.1"/>
    </source>
</evidence>
<dbReference type="PATRIC" id="fig|1263867.3.peg.4295"/>
<keyword evidence="1" id="KW-0812">Transmembrane</keyword>
<keyword evidence="1" id="KW-0472">Membrane</keyword>
<dbReference type="PANTHER" id="PTHR30093">
    <property type="entry name" value="GENERAL SECRETION PATHWAY PROTEIN G"/>
    <property type="match status" value="1"/>
</dbReference>
<accession>M2AR72</accession>
<feature type="domain" description="DUF1559" evidence="2">
    <location>
        <begin position="62"/>
        <end position="345"/>
    </location>
</feature>
<sequence>MFFNENLFSGQLHALARTIEAHHRPLDESPPATMRFGFTLVELLVVIAIIGVLVGLLLPAVQAAREAARRMSCGNNLKQVSLAIHNYESAYKKLPPAWTNPGQGSGWSMQARILPFLEEAALSEGVDFSRDYGESYLTIDGVQVPTSSFRVPAYQCPSDPRDNPRFGSSGPQYYKLNYATNEGVWFVLDESTNQVGDGMFVPGRYLGFRDCLDGTSNTMALAEVKGWTPYARDAKHTGTMTMPIDTDEICALGGDFKTETGHTEWIDGRVHQAGVTTVFSPNKKVLCEISGVEYDIDFTNMREGKSPPAGVRTYAAVTSRSYHQGGVHVSLLDGSVRFITDSVELELWQSMSTRAGHEVIQIP</sequence>
<dbReference type="InterPro" id="IPR045584">
    <property type="entry name" value="Pilin-like"/>
</dbReference>
<dbReference type="AlphaFoldDB" id="M2AR72"/>
<protein>
    <submittedName>
        <fullName evidence="3">Protein containing DUF1559</fullName>
    </submittedName>
</protein>
<dbReference type="EMBL" id="ANMO01000185">
    <property type="protein sequence ID" value="EMB15227.1"/>
    <property type="molecule type" value="Genomic_DNA"/>
</dbReference>
<reference evidence="3" key="1">
    <citation type="submission" date="2012-11" db="EMBL/GenBank/DDBJ databases">
        <title>Permanent draft genomes of Rhodopirellula europaea strain SH398 and 6C.</title>
        <authorList>
            <person name="Richter M."/>
            <person name="Richter-Heitmann T."/>
            <person name="Frank C."/>
            <person name="Harder J."/>
            <person name="Glockner F.O."/>
        </authorList>
    </citation>
    <scope>NUCLEOTIDE SEQUENCE</scope>
    <source>
        <strain evidence="3">6C</strain>
    </source>
</reference>
<gene>
    <name evidence="3" type="ORF">RE6C_04009</name>
</gene>
<name>M2AR72_9BACT</name>
<dbReference type="Gene3D" id="3.30.700.10">
    <property type="entry name" value="Glycoprotein, Type 4 Pilin"/>
    <property type="match status" value="1"/>
</dbReference>
<dbReference type="InterPro" id="IPR027558">
    <property type="entry name" value="Pre_pil_HX9DG_C"/>
</dbReference>
<dbReference type="Pfam" id="PF07596">
    <property type="entry name" value="SBP_bac_10"/>
    <property type="match status" value="1"/>
</dbReference>
<organism evidence="3 4">
    <name type="scientific">Rhodopirellula europaea 6C</name>
    <dbReference type="NCBI Taxonomy" id="1263867"/>
    <lineage>
        <taxon>Bacteria</taxon>
        <taxon>Pseudomonadati</taxon>
        <taxon>Planctomycetota</taxon>
        <taxon>Planctomycetia</taxon>
        <taxon>Pirellulales</taxon>
        <taxon>Pirellulaceae</taxon>
        <taxon>Rhodopirellula</taxon>
    </lineage>
</organism>
<evidence type="ECO:0000313" key="4">
    <source>
        <dbReference type="Proteomes" id="UP000011529"/>
    </source>
</evidence>